<reference evidence="5 6" key="1">
    <citation type="submission" date="2015-07" db="EMBL/GenBank/DDBJ databases">
        <title>The genome of Habropoda laboriosa.</title>
        <authorList>
            <person name="Pan H."/>
            <person name="Kapheim K."/>
        </authorList>
    </citation>
    <scope>NUCLEOTIDE SEQUENCE [LARGE SCALE GENOMIC DNA]</scope>
    <source>
        <strain evidence="5">0110345459</strain>
    </source>
</reference>
<dbReference type="EMBL" id="KQ414613">
    <property type="protein sequence ID" value="KOC69089.1"/>
    <property type="molecule type" value="Genomic_DNA"/>
</dbReference>
<dbReference type="PANTHER" id="PTHR11188:SF176">
    <property type="entry name" value="ARRESTIN DOMAIN-CONTAINING PROTEIN 1"/>
    <property type="match status" value="1"/>
</dbReference>
<gene>
    <name evidence="5" type="ORF">WH47_09646</name>
</gene>
<evidence type="ECO:0000313" key="5">
    <source>
        <dbReference type="EMBL" id="KOC69089.1"/>
    </source>
</evidence>
<evidence type="ECO:0000256" key="3">
    <source>
        <dbReference type="SAM" id="MobiDB-lite"/>
    </source>
</evidence>
<organism evidence="5 6">
    <name type="scientific">Habropoda laboriosa</name>
    <dbReference type="NCBI Taxonomy" id="597456"/>
    <lineage>
        <taxon>Eukaryota</taxon>
        <taxon>Metazoa</taxon>
        <taxon>Ecdysozoa</taxon>
        <taxon>Arthropoda</taxon>
        <taxon>Hexapoda</taxon>
        <taxon>Insecta</taxon>
        <taxon>Pterygota</taxon>
        <taxon>Neoptera</taxon>
        <taxon>Endopterygota</taxon>
        <taxon>Hymenoptera</taxon>
        <taxon>Apocrita</taxon>
        <taxon>Aculeata</taxon>
        <taxon>Apoidea</taxon>
        <taxon>Anthophila</taxon>
        <taxon>Apidae</taxon>
        <taxon>Habropoda</taxon>
    </lineage>
</organism>
<dbReference type="Gene3D" id="2.60.40.640">
    <property type="match status" value="2"/>
</dbReference>
<evidence type="ECO:0000313" key="6">
    <source>
        <dbReference type="Proteomes" id="UP000053825"/>
    </source>
</evidence>
<evidence type="ECO:0000256" key="2">
    <source>
        <dbReference type="ARBA" id="ARBA00022606"/>
    </source>
</evidence>
<dbReference type="InterPro" id="IPR014756">
    <property type="entry name" value="Ig_E-set"/>
</dbReference>
<comment type="similarity">
    <text evidence="1">Belongs to the arrestin family.</text>
</comment>
<keyword evidence="6" id="KW-1185">Reference proteome</keyword>
<feature type="region of interest" description="Disordered" evidence="3">
    <location>
        <begin position="52"/>
        <end position="72"/>
    </location>
</feature>
<dbReference type="GO" id="GO:0005737">
    <property type="term" value="C:cytoplasm"/>
    <property type="evidence" value="ECO:0007669"/>
    <property type="project" value="TreeGrafter"/>
</dbReference>
<dbReference type="STRING" id="597456.A0A0L7RE34"/>
<dbReference type="SUPFAM" id="SSF81296">
    <property type="entry name" value="E set domains"/>
    <property type="match status" value="2"/>
</dbReference>
<feature type="domain" description="Arrestin C-terminal-like" evidence="4">
    <location>
        <begin position="185"/>
        <end position="317"/>
    </location>
</feature>
<dbReference type="GO" id="GO:0015031">
    <property type="term" value="P:protein transport"/>
    <property type="evidence" value="ECO:0007669"/>
    <property type="project" value="TreeGrafter"/>
</dbReference>
<protein>
    <submittedName>
        <fullName evidence="5">Arrestin domain-containing protein 3</fullName>
    </submittedName>
</protein>
<dbReference type="Pfam" id="PF02752">
    <property type="entry name" value="Arrestin_C"/>
    <property type="match status" value="1"/>
</dbReference>
<dbReference type="PANTHER" id="PTHR11188">
    <property type="entry name" value="ARRESTIN DOMAIN CONTAINING PROTEIN"/>
    <property type="match status" value="1"/>
</dbReference>
<evidence type="ECO:0000259" key="4">
    <source>
        <dbReference type="SMART" id="SM01017"/>
    </source>
</evidence>
<dbReference type="InterPro" id="IPR011021">
    <property type="entry name" value="Arrestin-like_N"/>
</dbReference>
<dbReference type="InterPro" id="IPR050357">
    <property type="entry name" value="Arrestin_domain-protein"/>
</dbReference>
<dbReference type="InterPro" id="IPR014752">
    <property type="entry name" value="Arrestin-like_C"/>
</dbReference>
<evidence type="ECO:0000256" key="1">
    <source>
        <dbReference type="ARBA" id="ARBA00005298"/>
    </source>
</evidence>
<dbReference type="OrthoDB" id="2333384at2759"/>
<dbReference type="Pfam" id="PF00339">
    <property type="entry name" value="Arrestin_N"/>
    <property type="match status" value="1"/>
</dbReference>
<name>A0A0L7RE34_9HYME</name>
<dbReference type="SMART" id="SM01017">
    <property type="entry name" value="Arrestin_C"/>
    <property type="match status" value="1"/>
</dbReference>
<dbReference type="AlphaFoldDB" id="A0A0L7RE34"/>
<dbReference type="InterPro" id="IPR011022">
    <property type="entry name" value="Arrestin_C-like"/>
</dbReference>
<accession>A0A0L7RE34</accession>
<proteinExistence type="inferred from homology"/>
<dbReference type="Proteomes" id="UP000053825">
    <property type="component" value="Unassembled WGS sequence"/>
</dbReference>
<sequence>MPSLTTFRIDFDRPGATYTTGDTVTGKIVLDILREKKVRGLTLNAKGEARVHWSESESRSNTSQSRRTTEHTTYRNSEEYFQFKYNIVGTNKPNVQEQIPVGFHMYPFTFQLPNNIPSSFEHSFGRVRYTVKAVIDRPWKFNHECKAAFTVVSPLDLNENREKCIGVEDEATHKFCCFCLFFCINQGSVNLRVNVPSSGYVSGQSIISTVDYLNSSHTVSVTAITTKLERSVKFYASLPSKKVKFAESEIKSTKSSSLQASRGQVSSDILVPPTPPSNLQYCSIIDLDYKLSVYVHVSGLHCKIKKSYPLLIGTVPLYCQPSAPYLDETDLARMITGKEAASTRIPMPMPNAPYPVDGPPHDQAASSSFVPLNQPGISSTSYDIPPPSYEECVLAAATIRDHDESNYVFGANDRFAPKYPVFNYPPRSDMKR</sequence>
<keyword evidence="2" id="KW-0716">Sensory transduction</keyword>